<feature type="region of interest" description="Disordered" evidence="2">
    <location>
        <begin position="202"/>
        <end position="227"/>
    </location>
</feature>
<keyword evidence="1" id="KW-0418">Kinase</keyword>
<dbReference type="InterPro" id="IPR003594">
    <property type="entry name" value="HATPase_dom"/>
</dbReference>
<evidence type="ECO:0000313" key="5">
    <source>
        <dbReference type="Proteomes" id="UP001500305"/>
    </source>
</evidence>
<evidence type="ECO:0000313" key="4">
    <source>
        <dbReference type="EMBL" id="GAA2237976.1"/>
    </source>
</evidence>
<gene>
    <name evidence="4" type="ORF">GCM10010430_18740</name>
</gene>
<evidence type="ECO:0000259" key="3">
    <source>
        <dbReference type="Pfam" id="PF13581"/>
    </source>
</evidence>
<dbReference type="Pfam" id="PF13581">
    <property type="entry name" value="HATPase_c_2"/>
    <property type="match status" value="1"/>
</dbReference>
<dbReference type="PANTHER" id="PTHR35526">
    <property type="entry name" value="ANTI-SIGMA-F FACTOR RSBW-RELATED"/>
    <property type="match status" value="1"/>
</dbReference>
<comment type="caution">
    <text evidence="4">The sequence shown here is derived from an EMBL/GenBank/DDBJ whole genome shotgun (WGS) entry which is preliminary data.</text>
</comment>
<reference evidence="4 5" key="1">
    <citation type="journal article" date="2019" name="Int. J. Syst. Evol. Microbiol.">
        <title>The Global Catalogue of Microorganisms (GCM) 10K type strain sequencing project: providing services to taxonomists for standard genome sequencing and annotation.</title>
        <authorList>
            <consortium name="The Broad Institute Genomics Platform"/>
            <consortium name="The Broad Institute Genome Sequencing Center for Infectious Disease"/>
            <person name="Wu L."/>
            <person name="Ma J."/>
        </authorList>
    </citation>
    <scope>NUCLEOTIDE SEQUENCE [LARGE SCALE GENOMIC DNA]</scope>
    <source>
        <strain evidence="4 5">JCM 7356</strain>
    </source>
</reference>
<sequence length="239" mass="24803">MSGPPGDASHHLREGRLEVEQMSGAAEPATRPATEERTETTERSAAERSAAEPPGREPGLPIEGVWRFSAVAHEASVPQTRHAVRDRLLAQGLVAERYQELVDDVLLIVSELVGNAVTHAAVLSPYLTTELAIEDGWVRISVEDGHPHRPKALDSDQGQLGGRGLLLVKSVTLQAGGVCDVECTGEGGKVIWASLPLPTEPGGAAGGGAGAGSAAAEPEAVQSPVVVDGRPGCSGLWPM</sequence>
<dbReference type="InterPro" id="IPR036890">
    <property type="entry name" value="HATPase_C_sf"/>
</dbReference>
<feature type="compositionally biased region" description="Basic and acidic residues" evidence="2">
    <location>
        <begin position="8"/>
        <end position="19"/>
    </location>
</feature>
<name>A0ABN3DPI6_9ACTN</name>
<protein>
    <recommendedName>
        <fullName evidence="3">Histidine kinase/HSP90-like ATPase domain-containing protein</fullName>
    </recommendedName>
</protein>
<keyword evidence="5" id="KW-1185">Reference proteome</keyword>
<feature type="domain" description="Histidine kinase/HSP90-like ATPase" evidence="3">
    <location>
        <begin position="72"/>
        <end position="172"/>
    </location>
</feature>
<feature type="region of interest" description="Disordered" evidence="2">
    <location>
        <begin position="1"/>
        <end position="61"/>
    </location>
</feature>
<dbReference type="InterPro" id="IPR050267">
    <property type="entry name" value="Anti-sigma-factor_SerPK"/>
</dbReference>
<dbReference type="SUPFAM" id="SSF55874">
    <property type="entry name" value="ATPase domain of HSP90 chaperone/DNA topoisomerase II/histidine kinase"/>
    <property type="match status" value="1"/>
</dbReference>
<feature type="compositionally biased region" description="Basic and acidic residues" evidence="2">
    <location>
        <begin position="33"/>
        <end position="50"/>
    </location>
</feature>
<dbReference type="Gene3D" id="3.30.565.10">
    <property type="entry name" value="Histidine kinase-like ATPase, C-terminal domain"/>
    <property type="match status" value="1"/>
</dbReference>
<dbReference type="PANTHER" id="PTHR35526:SF3">
    <property type="entry name" value="ANTI-SIGMA-F FACTOR RSBW"/>
    <property type="match status" value="1"/>
</dbReference>
<evidence type="ECO:0000256" key="1">
    <source>
        <dbReference type="ARBA" id="ARBA00022527"/>
    </source>
</evidence>
<organism evidence="4 5">
    <name type="scientific">Kitasatospora cystarginea</name>
    <dbReference type="NCBI Taxonomy" id="58350"/>
    <lineage>
        <taxon>Bacteria</taxon>
        <taxon>Bacillati</taxon>
        <taxon>Actinomycetota</taxon>
        <taxon>Actinomycetes</taxon>
        <taxon>Kitasatosporales</taxon>
        <taxon>Streptomycetaceae</taxon>
        <taxon>Kitasatospora</taxon>
    </lineage>
</organism>
<keyword evidence="1" id="KW-0723">Serine/threonine-protein kinase</keyword>
<proteinExistence type="predicted"/>
<keyword evidence="1" id="KW-0808">Transferase</keyword>
<accession>A0ABN3DPI6</accession>
<evidence type="ECO:0000256" key="2">
    <source>
        <dbReference type="SAM" id="MobiDB-lite"/>
    </source>
</evidence>
<dbReference type="CDD" id="cd16936">
    <property type="entry name" value="HATPase_RsbW-like"/>
    <property type="match status" value="1"/>
</dbReference>
<dbReference type="Proteomes" id="UP001500305">
    <property type="component" value="Unassembled WGS sequence"/>
</dbReference>
<dbReference type="EMBL" id="BAAATR010000006">
    <property type="protein sequence ID" value="GAA2237976.1"/>
    <property type="molecule type" value="Genomic_DNA"/>
</dbReference>